<reference evidence="5" key="2">
    <citation type="submission" date="2025-09" db="UniProtKB">
        <authorList>
            <consortium name="Ensembl"/>
        </authorList>
    </citation>
    <scope>IDENTIFICATION</scope>
</reference>
<dbReference type="InterPro" id="IPR042447">
    <property type="entry name" value="Anosmin-1"/>
</dbReference>
<dbReference type="STRING" id="1676925.ENSPKIP00000011003"/>
<evidence type="ECO:0000256" key="2">
    <source>
        <dbReference type="SAM" id="SignalP"/>
    </source>
</evidence>
<dbReference type="InterPro" id="IPR040957">
    <property type="entry name" value="Anosmin-1_Cys_box"/>
</dbReference>
<dbReference type="Pfam" id="PF00095">
    <property type="entry name" value="WAP"/>
    <property type="match status" value="1"/>
</dbReference>
<reference evidence="5" key="1">
    <citation type="submission" date="2025-08" db="UniProtKB">
        <authorList>
            <consortium name="Ensembl"/>
        </authorList>
    </citation>
    <scope>IDENTIFICATION</scope>
</reference>
<dbReference type="Gene3D" id="4.10.75.10">
    <property type="entry name" value="Elafin-like"/>
    <property type="match status" value="1"/>
</dbReference>
<dbReference type="GO" id="GO:0009986">
    <property type="term" value="C:cell surface"/>
    <property type="evidence" value="ECO:0007669"/>
    <property type="project" value="TreeGrafter"/>
</dbReference>
<dbReference type="PROSITE" id="PS50853">
    <property type="entry name" value="FN3"/>
    <property type="match status" value="2"/>
</dbReference>
<dbReference type="Pfam" id="PF17869">
    <property type="entry name" value="Cys_box"/>
    <property type="match status" value="1"/>
</dbReference>
<feature type="signal peptide" evidence="2">
    <location>
        <begin position="1"/>
        <end position="18"/>
    </location>
</feature>
<dbReference type="Ensembl" id="ENSPKIT00000035142.1">
    <property type="protein sequence ID" value="ENSPKIP00000011003.1"/>
    <property type="gene ID" value="ENSPKIG00000025496.1"/>
</dbReference>
<name>A0A3B3QXZ9_9TELE</name>
<dbReference type="InterPro" id="IPR036116">
    <property type="entry name" value="FN3_sf"/>
</dbReference>
<feature type="region of interest" description="Disordered" evidence="1">
    <location>
        <begin position="376"/>
        <end position="406"/>
    </location>
</feature>
<keyword evidence="6" id="KW-1185">Reference proteome</keyword>
<keyword evidence="2" id="KW-0732">Signal</keyword>
<dbReference type="Pfam" id="PF00041">
    <property type="entry name" value="fn3"/>
    <property type="match status" value="1"/>
</dbReference>
<dbReference type="SMART" id="SM00217">
    <property type="entry name" value="WAP"/>
    <property type="match status" value="1"/>
</dbReference>
<dbReference type="FunFam" id="4.10.75.10:FF:000001">
    <property type="entry name" value="Anosmin 1"/>
    <property type="match status" value="1"/>
</dbReference>
<accession>A0A3B3QXZ9</accession>
<evidence type="ECO:0000256" key="1">
    <source>
        <dbReference type="SAM" id="MobiDB-lite"/>
    </source>
</evidence>
<feature type="chain" id="PRO_5017177416" evidence="2">
    <location>
        <begin position="19"/>
        <end position="642"/>
    </location>
</feature>
<protein>
    <submittedName>
        <fullName evidence="5">Anosmin 1b</fullName>
    </submittedName>
</protein>
<dbReference type="InterPro" id="IPR013783">
    <property type="entry name" value="Ig-like_fold"/>
</dbReference>
<dbReference type="AlphaFoldDB" id="A0A3B3QXZ9"/>
<feature type="compositionally biased region" description="Polar residues" evidence="1">
    <location>
        <begin position="391"/>
        <end position="406"/>
    </location>
</feature>
<dbReference type="GO" id="GO:0030414">
    <property type="term" value="F:peptidase inhibitor activity"/>
    <property type="evidence" value="ECO:0007669"/>
    <property type="project" value="InterPro"/>
</dbReference>
<dbReference type="InterPro" id="IPR003961">
    <property type="entry name" value="FN3_dom"/>
</dbReference>
<evidence type="ECO:0000259" key="4">
    <source>
        <dbReference type="PROSITE" id="PS51390"/>
    </source>
</evidence>
<feature type="domain" description="Fibronectin type-III" evidence="3">
    <location>
        <begin position="275"/>
        <end position="381"/>
    </location>
</feature>
<dbReference type="SMART" id="SM00060">
    <property type="entry name" value="FN3"/>
    <property type="match status" value="3"/>
</dbReference>
<feature type="domain" description="Fibronectin type-III" evidence="3">
    <location>
        <begin position="169"/>
        <end position="270"/>
    </location>
</feature>
<dbReference type="PROSITE" id="PS51390">
    <property type="entry name" value="WAP"/>
    <property type="match status" value="1"/>
</dbReference>
<dbReference type="Proteomes" id="UP000261540">
    <property type="component" value="Unplaced"/>
</dbReference>
<dbReference type="InterPro" id="IPR036645">
    <property type="entry name" value="Elafin-like_sf"/>
</dbReference>
<sequence length="642" mass="71290">MDGMSLLIVWCALGAAVARRPNAEDAEAREKIHSARCSSRCLALHITQLAAYFRHLQTDDVLDWCEKHRRCFQCLQPCKELWEAKESPSPKGCEKHHECAASWAFLLSLQAHKQGDCPAPQRASGFAAACVESCSADRDCPAHRKCCPNDCGHTCQAPADLYKGVPLRPRQDMTFLEDSRGRLEVLWTSRFNVSMEPVLYVLQRRWNQGIHPSEDDATRWQTVAMTMGQRVALKDVRPHRWYQFRVSAVNSQGTRGFTAPSRHFLSSREPLPPATPRSLRKGAVRERPDGTVSVLLLWDPPEEEDLEVHHYKVSWRACGVRPSGRDRRESTRVTEGAMRELELQGLQPNSAYRAQVQAVAYWGQKRLRSGRSQLTFSTGPAAKSPIEGNKATGQATNELPSSNHAHSPSLRLEAAAPHYHSHQLQVKVFWRTLPSESGNEAATHLLRWHPDVCSHNVTRTEKAATVSGTHYVITDLLFGCKYKVAVVQLSGQRSEAVTSVMTPPCSTLAGDAVRSLQLRQECHLLAQKVLLRPEKLAATFWTVNGSLRGEFGWRWSQAGPDLGPISAVQFSLVQLSDAGTDIIPGALNAQTQNLASDQNSVTVESLKPESVYKVQIQVRSAGGSGPSLVKTIRTPQLDNIHI</sequence>
<dbReference type="SUPFAM" id="SSF49265">
    <property type="entry name" value="Fibronectin type III"/>
    <property type="match status" value="2"/>
</dbReference>
<dbReference type="CDD" id="cd00063">
    <property type="entry name" value="FN3"/>
    <property type="match status" value="3"/>
</dbReference>
<evidence type="ECO:0000259" key="3">
    <source>
        <dbReference type="PROSITE" id="PS50853"/>
    </source>
</evidence>
<dbReference type="PANTHER" id="PTHR14131:SF7">
    <property type="entry name" value="ANOSMIN 1B"/>
    <property type="match status" value="1"/>
</dbReference>
<evidence type="ECO:0000313" key="6">
    <source>
        <dbReference type="Proteomes" id="UP000261540"/>
    </source>
</evidence>
<feature type="domain" description="WAP" evidence="4">
    <location>
        <begin position="110"/>
        <end position="159"/>
    </location>
</feature>
<proteinExistence type="predicted"/>
<dbReference type="PANTHER" id="PTHR14131">
    <property type="entry name" value="ANOSMIN"/>
    <property type="match status" value="1"/>
</dbReference>
<dbReference type="GO" id="GO:0005576">
    <property type="term" value="C:extracellular region"/>
    <property type="evidence" value="ECO:0007669"/>
    <property type="project" value="InterPro"/>
</dbReference>
<dbReference type="InterPro" id="IPR008197">
    <property type="entry name" value="WAP_dom"/>
</dbReference>
<evidence type="ECO:0000313" key="5">
    <source>
        <dbReference type="Ensembl" id="ENSPKIP00000011003.1"/>
    </source>
</evidence>
<dbReference type="GO" id="GO:0030182">
    <property type="term" value="P:neuron differentiation"/>
    <property type="evidence" value="ECO:0007669"/>
    <property type="project" value="TreeGrafter"/>
</dbReference>
<dbReference type="SUPFAM" id="SSF57256">
    <property type="entry name" value="Elafin-like"/>
    <property type="match status" value="1"/>
</dbReference>
<dbReference type="CDD" id="cd00199">
    <property type="entry name" value="WAP"/>
    <property type="match status" value="1"/>
</dbReference>
<dbReference type="Gene3D" id="2.60.40.10">
    <property type="entry name" value="Immunoglobulins"/>
    <property type="match status" value="3"/>
</dbReference>
<feature type="region of interest" description="Disordered" evidence="1">
    <location>
        <begin position="261"/>
        <end position="285"/>
    </location>
</feature>
<organism evidence="5 6">
    <name type="scientific">Paramormyrops kingsleyae</name>
    <dbReference type="NCBI Taxonomy" id="1676925"/>
    <lineage>
        <taxon>Eukaryota</taxon>
        <taxon>Metazoa</taxon>
        <taxon>Chordata</taxon>
        <taxon>Craniata</taxon>
        <taxon>Vertebrata</taxon>
        <taxon>Euteleostomi</taxon>
        <taxon>Actinopterygii</taxon>
        <taxon>Neopterygii</taxon>
        <taxon>Teleostei</taxon>
        <taxon>Osteoglossocephala</taxon>
        <taxon>Osteoglossomorpha</taxon>
        <taxon>Osteoglossiformes</taxon>
        <taxon>Mormyridae</taxon>
        <taxon>Paramormyrops</taxon>
    </lineage>
</organism>
<dbReference type="PRINTS" id="PR00003">
    <property type="entry name" value="4DISULPHCORE"/>
</dbReference>
<dbReference type="GeneTree" id="ENSGT00440000033720"/>